<dbReference type="SMART" id="SM00910">
    <property type="entry name" value="HIRAN"/>
    <property type="match status" value="1"/>
</dbReference>
<dbReference type="InterPro" id="IPR049730">
    <property type="entry name" value="SNF2/RAD54-like_C"/>
</dbReference>
<keyword evidence="3" id="KW-0479">Metal-binding</keyword>
<dbReference type="GO" id="GO:0004386">
    <property type="term" value="F:helicase activity"/>
    <property type="evidence" value="ECO:0007669"/>
    <property type="project" value="UniProtKB-KW"/>
</dbReference>
<dbReference type="GO" id="GO:0006281">
    <property type="term" value="P:DNA repair"/>
    <property type="evidence" value="ECO:0007669"/>
    <property type="project" value="TreeGrafter"/>
</dbReference>
<dbReference type="InterPro" id="IPR027417">
    <property type="entry name" value="P-loop_NTPase"/>
</dbReference>
<dbReference type="Pfam" id="PF00176">
    <property type="entry name" value="SNF2-rel_dom"/>
    <property type="match status" value="1"/>
</dbReference>
<dbReference type="GO" id="GO:0005634">
    <property type="term" value="C:nucleus"/>
    <property type="evidence" value="ECO:0007669"/>
    <property type="project" value="UniProtKB-SubCell"/>
</dbReference>
<dbReference type="InterPro" id="IPR013083">
    <property type="entry name" value="Znf_RING/FYVE/PHD"/>
</dbReference>
<keyword evidence="16" id="KW-1185">Reference proteome</keyword>
<evidence type="ECO:0000256" key="4">
    <source>
        <dbReference type="ARBA" id="ARBA00022741"/>
    </source>
</evidence>
<dbReference type="PROSITE" id="PS50089">
    <property type="entry name" value="ZF_RING_2"/>
    <property type="match status" value="1"/>
</dbReference>
<dbReference type="InterPro" id="IPR038718">
    <property type="entry name" value="SNF2-like_sf"/>
</dbReference>
<evidence type="ECO:0000259" key="14">
    <source>
        <dbReference type="PROSITE" id="PS51194"/>
    </source>
</evidence>
<dbReference type="PROSITE" id="PS51194">
    <property type="entry name" value="HELICASE_CTER"/>
    <property type="match status" value="1"/>
</dbReference>
<reference evidence="15 16" key="1">
    <citation type="submission" date="2018-06" db="EMBL/GenBank/DDBJ databases">
        <title>Comparative genomics reveals the genomic features of Rhizophagus irregularis, R. cerebriforme, R. diaphanum and Gigaspora rosea, and their symbiotic lifestyle signature.</title>
        <authorList>
            <person name="Morin E."/>
            <person name="San Clemente H."/>
            <person name="Chen E.C.H."/>
            <person name="De La Providencia I."/>
            <person name="Hainaut M."/>
            <person name="Kuo A."/>
            <person name="Kohler A."/>
            <person name="Murat C."/>
            <person name="Tang N."/>
            <person name="Roy S."/>
            <person name="Loubradou J."/>
            <person name="Henrissat B."/>
            <person name="Grigoriev I.V."/>
            <person name="Corradi N."/>
            <person name="Roux C."/>
            <person name="Martin F.M."/>
        </authorList>
    </citation>
    <scope>NUCLEOTIDE SEQUENCE [LARGE SCALE GENOMIC DNA]</scope>
    <source>
        <strain evidence="15 16">DAOM 227022</strain>
    </source>
</reference>
<evidence type="ECO:0000256" key="6">
    <source>
        <dbReference type="ARBA" id="ARBA00022801"/>
    </source>
</evidence>
<dbReference type="GO" id="GO:0005524">
    <property type="term" value="F:ATP binding"/>
    <property type="evidence" value="ECO:0007669"/>
    <property type="project" value="UniProtKB-KW"/>
</dbReference>
<keyword evidence="6" id="KW-0378">Hydrolase</keyword>
<evidence type="ECO:0000256" key="2">
    <source>
        <dbReference type="ARBA" id="ARBA00007025"/>
    </source>
</evidence>
<evidence type="ECO:0000256" key="9">
    <source>
        <dbReference type="ARBA" id="ARBA00022840"/>
    </source>
</evidence>
<dbReference type="PANTHER" id="PTHR45626:SF17">
    <property type="entry name" value="HELICASE-LIKE TRANSCRIPTION FACTOR"/>
    <property type="match status" value="1"/>
</dbReference>
<dbReference type="PROSITE" id="PS51192">
    <property type="entry name" value="HELICASE_ATP_BIND_1"/>
    <property type="match status" value="1"/>
</dbReference>
<dbReference type="GO" id="GO:0003676">
    <property type="term" value="F:nucleic acid binding"/>
    <property type="evidence" value="ECO:0007669"/>
    <property type="project" value="InterPro"/>
</dbReference>
<dbReference type="Gene3D" id="3.30.70.2330">
    <property type="match status" value="1"/>
</dbReference>
<feature type="domain" description="RING-type" evidence="12">
    <location>
        <begin position="568"/>
        <end position="607"/>
    </location>
</feature>
<sequence>MEDEGAIQKVYGNVITKVVGVRYYDGVVNRNESVSITREPFNMYDRNALRADNILGVQVGHIPRDVAAVLAPLIDNGNIRIEGTITGNKGAYSAPLHIHVLGVPEREEQITKTLRSKNLKFVPLKPMTQGRKASEPNEAWRELMKQGRTLDKMSTKKVLQEVGVSIVDLARLPEAPQPEALITPLLSYQKQGLGWMLSNEHPEEPTTDKSTQFWIINKKDGEYYYYNAATKFLTKTRPNFARGGILADDMGLGKTLQTIALITYDKDGKGFVSKPVNSDPTYSKTTLIVAPLSILGNWVDQINMHVKESSLSYYVFHGPNRDDDPETLKNYDVVITTYAILGQSDIKEKKRGLFAVNWLRVVLDEGHIIRTKSTKQSIAAYNLNTERRWILTGTPIMNELNDMYSLVKFLRITPFDELEWWNRVFNRPIKAGDIDAIERLKVLMKTVCLRRTKDMQFNGRPILSLPLINSFVHKVKFNAEEKKIYDEMEKDAKERFRKWKESNDIMKNYATILETLLRLRQICDHHKLCAERVKEIMEAHANVLDINDENIISLVDALKVAIENNEDCCICLEALTAPVVTRCKHVFDRDCIEKVIDNDKHSCPMCRRPVQKDQLIESQPEQDEEIGNIITSGYKPSSKITALLEFLKISNEKDPTTKSVVFSQWTSFLNLIEIAFKESDIKFVRLDGKMLRNQREKAIADFTYDSEVKVFLISLKCGSLGLNLTAANQCFIMDPWWNPSIEDQAVDRIYRLGQTRPVSIFRFVIENSVEDRVIELQEKKRILVSQAFGEQRRKDAVKMREARLEELQTLLGGI</sequence>
<evidence type="ECO:0000313" key="16">
    <source>
        <dbReference type="Proteomes" id="UP000265703"/>
    </source>
</evidence>
<feature type="domain" description="Helicase C-terminal" evidence="14">
    <location>
        <begin position="639"/>
        <end position="805"/>
    </location>
</feature>
<feature type="domain" description="Helicase ATP-binding" evidence="13">
    <location>
        <begin position="235"/>
        <end position="413"/>
    </location>
</feature>
<dbReference type="CDD" id="cd16509">
    <property type="entry name" value="RING-HC_HLTF"/>
    <property type="match status" value="1"/>
</dbReference>
<dbReference type="Proteomes" id="UP000265703">
    <property type="component" value="Unassembled WGS sequence"/>
</dbReference>
<dbReference type="EMBL" id="QKYT01000159">
    <property type="protein sequence ID" value="RIA91205.1"/>
    <property type="molecule type" value="Genomic_DNA"/>
</dbReference>
<dbReference type="PANTHER" id="PTHR45626">
    <property type="entry name" value="TRANSCRIPTION TERMINATION FACTOR 2-RELATED"/>
    <property type="match status" value="1"/>
</dbReference>
<dbReference type="InterPro" id="IPR014905">
    <property type="entry name" value="HIRAN"/>
</dbReference>
<protein>
    <submittedName>
        <fullName evidence="15">SNF2 family helicase</fullName>
    </submittedName>
</protein>
<dbReference type="Gene3D" id="3.40.50.10810">
    <property type="entry name" value="Tandem AAA-ATPase domain"/>
    <property type="match status" value="1"/>
</dbReference>
<comment type="similarity">
    <text evidence="2">Belongs to the SNF2/RAD54 helicase family.</text>
</comment>
<keyword evidence="4" id="KW-0547">Nucleotide-binding</keyword>
<dbReference type="InterPro" id="IPR000330">
    <property type="entry name" value="SNF2_N"/>
</dbReference>
<dbReference type="InterPro" id="IPR001841">
    <property type="entry name" value="Znf_RING"/>
</dbReference>
<keyword evidence="7 15" id="KW-0347">Helicase</keyword>
<dbReference type="Pfam" id="PF00271">
    <property type="entry name" value="Helicase_C"/>
    <property type="match status" value="1"/>
</dbReference>
<dbReference type="Gene3D" id="3.40.50.300">
    <property type="entry name" value="P-loop containing nucleotide triphosphate hydrolases"/>
    <property type="match status" value="1"/>
</dbReference>
<evidence type="ECO:0000256" key="5">
    <source>
        <dbReference type="ARBA" id="ARBA00022771"/>
    </source>
</evidence>
<organism evidence="15 16">
    <name type="scientific">Glomus cerebriforme</name>
    <dbReference type="NCBI Taxonomy" id="658196"/>
    <lineage>
        <taxon>Eukaryota</taxon>
        <taxon>Fungi</taxon>
        <taxon>Fungi incertae sedis</taxon>
        <taxon>Mucoromycota</taxon>
        <taxon>Glomeromycotina</taxon>
        <taxon>Glomeromycetes</taxon>
        <taxon>Glomerales</taxon>
        <taxon>Glomeraceae</taxon>
        <taxon>Glomus</taxon>
    </lineage>
</organism>
<dbReference type="SMART" id="SM00490">
    <property type="entry name" value="HELICc"/>
    <property type="match status" value="1"/>
</dbReference>
<dbReference type="SMART" id="SM00184">
    <property type="entry name" value="RING"/>
    <property type="match status" value="1"/>
</dbReference>
<evidence type="ECO:0000256" key="7">
    <source>
        <dbReference type="ARBA" id="ARBA00022806"/>
    </source>
</evidence>
<dbReference type="InterPro" id="IPR014001">
    <property type="entry name" value="Helicase_ATP-bd"/>
</dbReference>
<dbReference type="GO" id="GO:0008094">
    <property type="term" value="F:ATP-dependent activity, acting on DNA"/>
    <property type="evidence" value="ECO:0007669"/>
    <property type="project" value="TreeGrafter"/>
</dbReference>
<accession>A0A397T4I0</accession>
<comment type="caution">
    <text evidence="15">The sequence shown here is derived from an EMBL/GenBank/DDBJ whole genome shotgun (WGS) entry which is preliminary data.</text>
</comment>
<keyword evidence="10" id="KW-0539">Nucleus</keyword>
<evidence type="ECO:0000256" key="10">
    <source>
        <dbReference type="ARBA" id="ARBA00023242"/>
    </source>
</evidence>
<dbReference type="OrthoDB" id="448448at2759"/>
<dbReference type="Pfam" id="PF08797">
    <property type="entry name" value="HIRAN"/>
    <property type="match status" value="1"/>
</dbReference>
<dbReference type="SMART" id="SM00487">
    <property type="entry name" value="DEXDc"/>
    <property type="match status" value="1"/>
</dbReference>
<evidence type="ECO:0000259" key="12">
    <source>
        <dbReference type="PROSITE" id="PS50089"/>
    </source>
</evidence>
<evidence type="ECO:0000256" key="1">
    <source>
        <dbReference type="ARBA" id="ARBA00004123"/>
    </source>
</evidence>
<evidence type="ECO:0000256" key="8">
    <source>
        <dbReference type="ARBA" id="ARBA00022833"/>
    </source>
</evidence>
<dbReference type="AlphaFoldDB" id="A0A397T4I0"/>
<dbReference type="SUPFAM" id="SSF57850">
    <property type="entry name" value="RING/U-box"/>
    <property type="match status" value="1"/>
</dbReference>
<dbReference type="GO" id="GO:0016818">
    <property type="term" value="F:hydrolase activity, acting on acid anhydrides, in phosphorus-containing anhydrides"/>
    <property type="evidence" value="ECO:0007669"/>
    <property type="project" value="InterPro"/>
</dbReference>
<keyword evidence="8" id="KW-0862">Zinc</keyword>
<dbReference type="Gene3D" id="3.30.40.10">
    <property type="entry name" value="Zinc/RING finger domain, C3HC4 (zinc finger)"/>
    <property type="match status" value="1"/>
</dbReference>
<gene>
    <name evidence="15" type="ORF">C1645_692897</name>
</gene>
<comment type="subcellular location">
    <subcellularLocation>
        <location evidence="1">Nucleus</location>
    </subcellularLocation>
</comment>
<keyword evidence="5 11" id="KW-0863">Zinc-finger</keyword>
<evidence type="ECO:0000256" key="11">
    <source>
        <dbReference type="PROSITE-ProRule" id="PRU00175"/>
    </source>
</evidence>
<dbReference type="Pfam" id="PF13639">
    <property type="entry name" value="zf-RING_2"/>
    <property type="match status" value="1"/>
</dbReference>
<dbReference type="CDD" id="cd18793">
    <property type="entry name" value="SF2_C_SNF"/>
    <property type="match status" value="1"/>
</dbReference>
<evidence type="ECO:0000256" key="3">
    <source>
        <dbReference type="ARBA" id="ARBA00022723"/>
    </source>
</evidence>
<evidence type="ECO:0000259" key="13">
    <source>
        <dbReference type="PROSITE" id="PS51192"/>
    </source>
</evidence>
<dbReference type="InterPro" id="IPR050628">
    <property type="entry name" value="SNF2_RAD54_helicase_TF"/>
</dbReference>
<keyword evidence="9" id="KW-0067">ATP-binding</keyword>
<evidence type="ECO:0000313" key="15">
    <source>
        <dbReference type="EMBL" id="RIA91205.1"/>
    </source>
</evidence>
<dbReference type="InterPro" id="IPR001650">
    <property type="entry name" value="Helicase_C-like"/>
</dbReference>
<dbReference type="STRING" id="658196.A0A397T4I0"/>
<dbReference type="GO" id="GO:0008270">
    <property type="term" value="F:zinc ion binding"/>
    <property type="evidence" value="ECO:0007669"/>
    <property type="project" value="UniProtKB-KW"/>
</dbReference>
<dbReference type="SUPFAM" id="SSF52540">
    <property type="entry name" value="P-loop containing nucleoside triphosphate hydrolases"/>
    <property type="match status" value="2"/>
</dbReference>
<name>A0A397T4I0_9GLOM</name>
<proteinExistence type="inferred from homology"/>